<accession>A0ABS2JNU5</accession>
<keyword evidence="2" id="KW-0732">Signal</keyword>
<dbReference type="EMBL" id="JADIKC010000003">
    <property type="protein sequence ID" value="MBM7120692.1"/>
    <property type="molecule type" value="Genomic_DNA"/>
</dbReference>
<comment type="caution">
    <text evidence="3">The sequence shown here is derived from an EMBL/GenBank/DDBJ whole genome shotgun (WGS) entry which is preliminary data.</text>
</comment>
<evidence type="ECO:0000313" key="4">
    <source>
        <dbReference type="Proteomes" id="UP001430065"/>
    </source>
</evidence>
<gene>
    <name evidence="3" type="ORF">ISP20_05905</name>
</gene>
<dbReference type="SUPFAM" id="SSF47781">
    <property type="entry name" value="RuvA domain 2-like"/>
    <property type="match status" value="1"/>
</dbReference>
<protein>
    <submittedName>
        <fullName evidence="3">Helix-hairpin-helix domain-containing protein</fullName>
    </submittedName>
</protein>
<feature type="signal peptide" evidence="2">
    <location>
        <begin position="1"/>
        <end position="20"/>
    </location>
</feature>
<dbReference type="PANTHER" id="PTHR21180">
    <property type="entry name" value="ENDONUCLEASE/EXONUCLEASE/PHOSPHATASE FAMILY DOMAIN-CONTAINING PROTEIN 1"/>
    <property type="match status" value="1"/>
</dbReference>
<keyword evidence="4" id="KW-1185">Reference proteome</keyword>
<name>A0ABS2JNU5_9GAMM</name>
<dbReference type="InterPro" id="IPR010994">
    <property type="entry name" value="RuvA_2-like"/>
</dbReference>
<dbReference type="Pfam" id="PF12836">
    <property type="entry name" value="HHH_3"/>
    <property type="match status" value="1"/>
</dbReference>
<evidence type="ECO:0000256" key="2">
    <source>
        <dbReference type="SAM" id="SignalP"/>
    </source>
</evidence>
<dbReference type="InterPro" id="IPR004509">
    <property type="entry name" value="Competence_ComEA_HhH"/>
</dbReference>
<feature type="region of interest" description="Disordered" evidence="1">
    <location>
        <begin position="92"/>
        <end position="121"/>
    </location>
</feature>
<dbReference type="RefSeq" id="WP_204635145.1">
    <property type="nucleotide sequence ID" value="NZ_CP183983.1"/>
</dbReference>
<reference evidence="3 4" key="1">
    <citation type="submission" date="2020-10" db="EMBL/GenBank/DDBJ databases">
        <title>Phylogeny of dyella-like bacteria.</title>
        <authorList>
            <person name="Fu J."/>
        </authorList>
    </citation>
    <scope>NUCLEOTIDE SEQUENCE [LARGE SCALE GENOMIC DNA]</scope>
    <source>
        <strain evidence="3 4">THG-B117</strain>
    </source>
</reference>
<sequence length="121" mass="11973">MIKQIATALLAFALAWPAFASTPVNVNTADAATLANSLDGIGPAKAAAIVAYREEHGPFKTVDDLSHVKGFGPATMERNRSAILLSGGDAAAKPAAKGSAAPAKVAAPAKPAPKGGKAGGQ</sequence>
<feature type="chain" id="PRO_5047132277" evidence="2">
    <location>
        <begin position="21"/>
        <end position="121"/>
    </location>
</feature>
<evidence type="ECO:0000313" key="3">
    <source>
        <dbReference type="EMBL" id="MBM7120692.1"/>
    </source>
</evidence>
<dbReference type="NCBIfam" id="TIGR00426">
    <property type="entry name" value="competence protein ComEA helix-hairpin-helix repeat region"/>
    <property type="match status" value="1"/>
</dbReference>
<organism evidence="3 4">
    <name type="scientific">Dyella kyungheensis</name>
    <dbReference type="NCBI Taxonomy" id="1242174"/>
    <lineage>
        <taxon>Bacteria</taxon>
        <taxon>Pseudomonadati</taxon>
        <taxon>Pseudomonadota</taxon>
        <taxon>Gammaproteobacteria</taxon>
        <taxon>Lysobacterales</taxon>
        <taxon>Rhodanobacteraceae</taxon>
        <taxon>Dyella</taxon>
    </lineage>
</organism>
<proteinExistence type="predicted"/>
<evidence type="ECO:0000256" key="1">
    <source>
        <dbReference type="SAM" id="MobiDB-lite"/>
    </source>
</evidence>
<dbReference type="Gene3D" id="1.10.150.280">
    <property type="entry name" value="AF1531-like domain"/>
    <property type="match status" value="1"/>
</dbReference>
<dbReference type="InterPro" id="IPR051675">
    <property type="entry name" value="Endo/Exo/Phosphatase_dom_1"/>
</dbReference>
<feature type="compositionally biased region" description="Low complexity" evidence="1">
    <location>
        <begin position="92"/>
        <end position="115"/>
    </location>
</feature>
<dbReference type="PANTHER" id="PTHR21180:SF32">
    <property type="entry name" value="ENDONUCLEASE_EXONUCLEASE_PHOSPHATASE FAMILY DOMAIN-CONTAINING PROTEIN 1"/>
    <property type="match status" value="1"/>
</dbReference>
<dbReference type="Proteomes" id="UP001430065">
    <property type="component" value="Unassembled WGS sequence"/>
</dbReference>